<sequence length="375" mass="40767">MVGTRGVPARYGGFETAVEEIGKRLAAAGHEVTVYCRGERYGDEYLGMRLVYLPAIEKKVAETLSHTGLSMMHAFREKIGRDGADVALVFNAANAPLLPVLRTLRIPVATHVDGLEWKRTKWSGAGKRYYRAAEALAVRWSDALIADARGIQDYYRERFDADTVFIPYGAPILDGTDTAKLAEAGYEPGGYHLVVARFEPENHVHVAVDGYRRSRAAKPLVVVGSAPYADEYTATVKELAGEDPRITFLGGVWDQDLLDALYAGALTYVHGHSVGGTNPSLLRAMGAGASVLAYDVTFNREVLGEEAGRFFADAGELAAAVEAAEAAPGEAAERGQLARKRAAERYVWDDVAAAYERLCLDLAARRTSRRAARSR</sequence>
<evidence type="ECO:0000313" key="4">
    <source>
        <dbReference type="EMBL" id="MBW8481608.1"/>
    </source>
</evidence>
<organism evidence="4 5">
    <name type="scientific">Actinomadura parmotrematis</name>
    <dbReference type="NCBI Taxonomy" id="2864039"/>
    <lineage>
        <taxon>Bacteria</taxon>
        <taxon>Bacillati</taxon>
        <taxon>Actinomycetota</taxon>
        <taxon>Actinomycetes</taxon>
        <taxon>Streptosporangiales</taxon>
        <taxon>Thermomonosporaceae</taxon>
        <taxon>Actinomadura</taxon>
    </lineage>
</organism>
<reference evidence="4 5" key="1">
    <citation type="submission" date="2021-07" db="EMBL/GenBank/DDBJ databases">
        <title>Actinomadura sp. PM05-2 isolated from lichen.</title>
        <authorList>
            <person name="Somphong A."/>
            <person name="Phongsopitanun W."/>
            <person name="Tanasupawat S."/>
            <person name="Peongsungnone V."/>
        </authorList>
    </citation>
    <scope>NUCLEOTIDE SEQUENCE [LARGE SCALE GENOMIC DNA]</scope>
    <source>
        <strain evidence="4 5">PM05-2</strain>
    </source>
</reference>
<dbReference type="Gene3D" id="3.40.50.2000">
    <property type="entry name" value="Glycogen Phosphorylase B"/>
    <property type="match status" value="2"/>
</dbReference>
<evidence type="ECO:0000256" key="2">
    <source>
        <dbReference type="ARBA" id="ARBA00022679"/>
    </source>
</evidence>
<dbReference type="EMBL" id="JAIBOA010000002">
    <property type="protein sequence ID" value="MBW8481608.1"/>
    <property type="molecule type" value="Genomic_DNA"/>
</dbReference>
<dbReference type="RefSeq" id="WP_220163433.1">
    <property type="nucleotide sequence ID" value="NZ_JAIBOA010000002.1"/>
</dbReference>
<dbReference type="PANTHER" id="PTHR12526">
    <property type="entry name" value="GLYCOSYLTRANSFERASE"/>
    <property type="match status" value="1"/>
</dbReference>
<keyword evidence="5" id="KW-1185">Reference proteome</keyword>
<name>A0ABS7FMK0_9ACTN</name>
<dbReference type="InterPro" id="IPR028098">
    <property type="entry name" value="Glyco_trans_4-like_N"/>
</dbReference>
<gene>
    <name evidence="4" type="ORF">K1Y72_04435</name>
</gene>
<protein>
    <submittedName>
        <fullName evidence="4">DUF1972 domain-containing protein</fullName>
    </submittedName>
</protein>
<evidence type="ECO:0000256" key="1">
    <source>
        <dbReference type="ARBA" id="ARBA00022676"/>
    </source>
</evidence>
<dbReference type="PANTHER" id="PTHR12526:SF636">
    <property type="entry name" value="BLL3647 PROTEIN"/>
    <property type="match status" value="1"/>
</dbReference>
<evidence type="ECO:0000313" key="5">
    <source>
        <dbReference type="Proteomes" id="UP000774570"/>
    </source>
</evidence>
<accession>A0ABS7FMK0</accession>
<proteinExistence type="predicted"/>
<dbReference type="Pfam" id="PF13692">
    <property type="entry name" value="Glyco_trans_1_4"/>
    <property type="match status" value="1"/>
</dbReference>
<comment type="caution">
    <text evidence="4">The sequence shown here is derived from an EMBL/GenBank/DDBJ whole genome shotgun (WGS) entry which is preliminary data.</text>
</comment>
<dbReference type="Proteomes" id="UP000774570">
    <property type="component" value="Unassembled WGS sequence"/>
</dbReference>
<dbReference type="SUPFAM" id="SSF53756">
    <property type="entry name" value="UDP-Glycosyltransferase/glycogen phosphorylase"/>
    <property type="match status" value="1"/>
</dbReference>
<keyword evidence="2" id="KW-0808">Transferase</keyword>
<dbReference type="Pfam" id="PF13579">
    <property type="entry name" value="Glyco_trans_4_4"/>
    <property type="match status" value="1"/>
</dbReference>
<keyword evidence="1" id="KW-0328">Glycosyltransferase</keyword>
<feature type="domain" description="Glycosyltransferase subfamily 4-like N-terminal" evidence="3">
    <location>
        <begin position="12"/>
        <end position="169"/>
    </location>
</feature>
<evidence type="ECO:0000259" key="3">
    <source>
        <dbReference type="Pfam" id="PF13579"/>
    </source>
</evidence>